<feature type="region of interest" description="Disordered" evidence="17">
    <location>
        <begin position="372"/>
        <end position="637"/>
    </location>
</feature>
<keyword evidence="12 16" id="KW-0067">ATP-binding</keyword>
<evidence type="ECO:0000256" key="4">
    <source>
        <dbReference type="ARBA" id="ARBA00012513"/>
    </source>
</evidence>
<feature type="compositionally biased region" description="Polar residues" evidence="17">
    <location>
        <begin position="676"/>
        <end position="687"/>
    </location>
</feature>
<evidence type="ECO:0000256" key="12">
    <source>
        <dbReference type="ARBA" id="ARBA00022840"/>
    </source>
</evidence>
<sequence length="848" mass="93627">MTSHTEKYERGTGMADPEKLYTKEYCIGGGSFGKVYKGVDKRTGQAVAIKVIDIESAEDEVEDIIQEIAILSELQSPYVTRYHGSYAKGAELWIVMEFCAGGSCADLMKPGLIGEDYIAIIVRELLLGLDYLHADKKLHRDVKAANVLLSSNGQVKLADFGVSGQLSATMTKKNTFVGTPFWMAPEVIKQSGYDHKADIWSLGITALELANGEPPYADIHPMKVLFLIPKNPPPRLEGNFTKAFKDFIEVCLRRDPKERPTARDLLRHPFIRRAKKTTYLTELIERYNRWSAVHKNNGSGDEDDDGDENEARSNDDGRYGRLTAKSGGEEVDEDMWDFGTVRLVGDRSGGAGFGFGGLGTYSYRPGLNTMDEAATNSRSSRSGVNFDDYGETPRDTSRSPIKATFDRERDLERDTLKLAPAMGSGTARQNSPQRKPVAAAAVIVTPSVTASSHPSTQPMRPSRQQEQQLQQQQQQQQQQQSQGPETPRAAAPSSGTAHLRPMPEHQSPTRPSPDYDRVLSEQLQRDMGGMNLASAIVSPSRQPSEQFWQEPLSLRRQSSQQGLDEKASQPTAKVGPMKLPEIPPFRGGPSAQPQLQSQQQPQQEQQHTTAVHRAQQPLQHHALPPPPGLQYPSQQQQQQSLYFNQQIQQQEQQLQQASLVQQAYQQQQQQQQQLATNPPYQSLNPPLTSKEVPAHPETPAIASPDLPLPESATSSSNAPVSFPSPAPANPSGDLDALNDVIFPALEEALKRRQVRLQKLASAAVDFQGGAAASGSTQQQHAFGVKQQRAEIAHEKIRRLVYKLAHVCKEIDYYDKAEPVGMGKDVGTFLEGLLEEILVRVEPLDEEAA</sequence>
<feature type="compositionally biased region" description="Low complexity" evidence="17">
    <location>
        <begin position="592"/>
        <end position="606"/>
    </location>
</feature>
<comment type="catalytic activity">
    <reaction evidence="15">
        <text>L-seryl-[protein] + ATP = O-phospho-L-seryl-[protein] + ADP + H(+)</text>
        <dbReference type="Rhea" id="RHEA:17989"/>
        <dbReference type="Rhea" id="RHEA-COMP:9863"/>
        <dbReference type="Rhea" id="RHEA-COMP:11604"/>
        <dbReference type="ChEBI" id="CHEBI:15378"/>
        <dbReference type="ChEBI" id="CHEBI:29999"/>
        <dbReference type="ChEBI" id="CHEBI:30616"/>
        <dbReference type="ChEBI" id="CHEBI:83421"/>
        <dbReference type="ChEBI" id="CHEBI:456216"/>
        <dbReference type="EC" id="2.7.11.1"/>
    </reaction>
</comment>
<dbReference type="AlphaFoldDB" id="A0A167M4V9"/>
<dbReference type="GO" id="GO:0005524">
    <property type="term" value="F:ATP binding"/>
    <property type="evidence" value="ECO:0007669"/>
    <property type="project" value="UniProtKB-UniRule"/>
</dbReference>
<keyword evidence="10 16" id="KW-0547">Nucleotide-binding</keyword>
<evidence type="ECO:0000256" key="15">
    <source>
        <dbReference type="ARBA" id="ARBA00048679"/>
    </source>
</evidence>
<evidence type="ECO:0000256" key="14">
    <source>
        <dbReference type="ARBA" id="ARBA00047899"/>
    </source>
</evidence>
<evidence type="ECO:0000256" key="5">
    <source>
        <dbReference type="ARBA" id="ARBA00022490"/>
    </source>
</evidence>
<dbReference type="EC" id="2.7.11.1" evidence="4"/>
<reference evidence="19 20" key="1">
    <citation type="journal article" date="2016" name="Genome Biol. Evol.">
        <title>Divergent and convergent evolution of fungal pathogenicity.</title>
        <authorList>
            <person name="Shang Y."/>
            <person name="Xiao G."/>
            <person name="Zheng P."/>
            <person name="Cen K."/>
            <person name="Zhan S."/>
            <person name="Wang C."/>
        </authorList>
    </citation>
    <scope>NUCLEOTIDE SEQUENCE [LARGE SCALE GENOMIC DNA]</scope>
    <source>
        <strain evidence="19 20">RCEF 264</strain>
    </source>
</reference>
<dbReference type="InterPro" id="IPR017441">
    <property type="entry name" value="Protein_kinase_ATP_BS"/>
</dbReference>
<dbReference type="Proteomes" id="UP000076874">
    <property type="component" value="Unassembled WGS sequence"/>
</dbReference>
<dbReference type="PANTHER" id="PTHR48012:SF10">
    <property type="entry name" value="FI20177P1"/>
    <property type="match status" value="1"/>
</dbReference>
<name>A0A167M4V9_9HYPO</name>
<keyword evidence="7" id="KW-0597">Phosphoprotein</keyword>
<organism evidence="19 20">
    <name type="scientific">Niveomyces insectorum RCEF 264</name>
    <dbReference type="NCBI Taxonomy" id="1081102"/>
    <lineage>
        <taxon>Eukaryota</taxon>
        <taxon>Fungi</taxon>
        <taxon>Dikarya</taxon>
        <taxon>Ascomycota</taxon>
        <taxon>Pezizomycotina</taxon>
        <taxon>Sordariomycetes</taxon>
        <taxon>Hypocreomycetidae</taxon>
        <taxon>Hypocreales</taxon>
        <taxon>Cordycipitaceae</taxon>
        <taxon>Niveomyces</taxon>
    </lineage>
</organism>
<dbReference type="OrthoDB" id="248923at2759"/>
<dbReference type="Gene3D" id="1.10.510.10">
    <property type="entry name" value="Transferase(Phosphotransferase) domain 1"/>
    <property type="match status" value="1"/>
</dbReference>
<dbReference type="GO" id="GO:0046872">
    <property type="term" value="F:metal ion binding"/>
    <property type="evidence" value="ECO:0007669"/>
    <property type="project" value="UniProtKB-KW"/>
</dbReference>
<keyword evidence="9" id="KW-0479">Metal-binding</keyword>
<evidence type="ECO:0000256" key="10">
    <source>
        <dbReference type="ARBA" id="ARBA00022741"/>
    </source>
</evidence>
<protein>
    <recommendedName>
        <fullName evidence="4">non-specific serine/threonine protein kinase</fullName>
        <ecNumber evidence="4">2.7.11.1</ecNumber>
    </recommendedName>
</protein>
<dbReference type="GO" id="GO:0005737">
    <property type="term" value="C:cytoplasm"/>
    <property type="evidence" value="ECO:0007669"/>
    <property type="project" value="UniProtKB-SubCell"/>
</dbReference>
<dbReference type="InterPro" id="IPR050629">
    <property type="entry name" value="STE20/SPS1-PAK"/>
</dbReference>
<dbReference type="GO" id="GO:0004674">
    <property type="term" value="F:protein serine/threonine kinase activity"/>
    <property type="evidence" value="ECO:0007669"/>
    <property type="project" value="UniProtKB-KW"/>
</dbReference>
<dbReference type="Gene3D" id="3.30.200.20">
    <property type="entry name" value="Phosphorylase Kinase, domain 1"/>
    <property type="match status" value="1"/>
</dbReference>
<dbReference type="InterPro" id="IPR011009">
    <property type="entry name" value="Kinase-like_dom_sf"/>
</dbReference>
<accession>A0A167M4V9</accession>
<dbReference type="EMBL" id="AZHD01000026">
    <property type="protein sequence ID" value="OAA53927.1"/>
    <property type="molecule type" value="Genomic_DNA"/>
</dbReference>
<keyword evidence="5" id="KW-0963">Cytoplasm</keyword>
<comment type="catalytic activity">
    <reaction evidence="14">
        <text>L-threonyl-[protein] + ATP = O-phospho-L-threonyl-[protein] + ADP + H(+)</text>
        <dbReference type="Rhea" id="RHEA:46608"/>
        <dbReference type="Rhea" id="RHEA-COMP:11060"/>
        <dbReference type="Rhea" id="RHEA-COMP:11605"/>
        <dbReference type="ChEBI" id="CHEBI:15378"/>
        <dbReference type="ChEBI" id="CHEBI:30013"/>
        <dbReference type="ChEBI" id="CHEBI:30616"/>
        <dbReference type="ChEBI" id="CHEBI:61977"/>
        <dbReference type="ChEBI" id="CHEBI:456216"/>
        <dbReference type="EC" id="2.7.11.1"/>
    </reaction>
</comment>
<gene>
    <name evidence="19" type="ORF">SPI_09134</name>
</gene>
<dbReference type="InterPro" id="IPR000719">
    <property type="entry name" value="Prot_kinase_dom"/>
</dbReference>
<evidence type="ECO:0000256" key="7">
    <source>
        <dbReference type="ARBA" id="ARBA00022553"/>
    </source>
</evidence>
<proteinExistence type="inferred from homology"/>
<evidence type="ECO:0000256" key="2">
    <source>
        <dbReference type="ARBA" id="ARBA00004496"/>
    </source>
</evidence>
<evidence type="ECO:0000256" key="1">
    <source>
        <dbReference type="ARBA" id="ARBA00001946"/>
    </source>
</evidence>
<keyword evidence="6" id="KW-0723">Serine/threonine-protein kinase</keyword>
<evidence type="ECO:0000313" key="19">
    <source>
        <dbReference type="EMBL" id="OAA53927.1"/>
    </source>
</evidence>
<dbReference type="STRING" id="1081102.A0A167M4V9"/>
<comment type="subcellular location">
    <subcellularLocation>
        <location evidence="2">Cytoplasm</location>
    </subcellularLocation>
</comment>
<feature type="region of interest" description="Disordered" evidence="17">
    <location>
        <begin position="294"/>
        <end position="326"/>
    </location>
</feature>
<keyword evidence="13" id="KW-0460">Magnesium</keyword>
<feature type="compositionally biased region" description="Basic and acidic residues" evidence="17">
    <location>
        <begin position="404"/>
        <end position="416"/>
    </location>
</feature>
<evidence type="ECO:0000256" key="6">
    <source>
        <dbReference type="ARBA" id="ARBA00022527"/>
    </source>
</evidence>
<evidence type="ECO:0000256" key="8">
    <source>
        <dbReference type="ARBA" id="ARBA00022679"/>
    </source>
</evidence>
<feature type="compositionally biased region" description="Basic and acidic residues" evidence="17">
    <location>
        <begin position="309"/>
        <end position="319"/>
    </location>
</feature>
<comment type="caution">
    <text evidence="19">The sequence shown here is derived from an EMBL/GenBank/DDBJ whole genome shotgun (WGS) entry which is preliminary data.</text>
</comment>
<evidence type="ECO:0000256" key="11">
    <source>
        <dbReference type="ARBA" id="ARBA00022777"/>
    </source>
</evidence>
<feature type="compositionally biased region" description="Polar residues" evidence="17">
    <location>
        <begin position="374"/>
        <end position="383"/>
    </location>
</feature>
<evidence type="ECO:0000256" key="13">
    <source>
        <dbReference type="ARBA" id="ARBA00022842"/>
    </source>
</evidence>
<feature type="binding site" evidence="16">
    <location>
        <position position="50"/>
    </location>
    <ligand>
        <name>ATP</name>
        <dbReference type="ChEBI" id="CHEBI:30616"/>
    </ligand>
</feature>
<feature type="domain" description="Protein kinase" evidence="18">
    <location>
        <begin position="21"/>
        <end position="271"/>
    </location>
</feature>
<feature type="compositionally biased region" description="Polar residues" evidence="17">
    <location>
        <begin position="537"/>
        <end position="547"/>
    </location>
</feature>
<dbReference type="CDD" id="cd06609">
    <property type="entry name" value="STKc_MST3_like"/>
    <property type="match status" value="1"/>
</dbReference>
<evidence type="ECO:0000259" key="18">
    <source>
        <dbReference type="PROSITE" id="PS50011"/>
    </source>
</evidence>
<evidence type="ECO:0000313" key="20">
    <source>
        <dbReference type="Proteomes" id="UP000076874"/>
    </source>
</evidence>
<comment type="cofactor">
    <cofactor evidence="1">
        <name>Mg(2+)</name>
        <dbReference type="ChEBI" id="CHEBI:18420"/>
    </cofactor>
</comment>
<evidence type="ECO:0000256" key="9">
    <source>
        <dbReference type="ARBA" id="ARBA00022723"/>
    </source>
</evidence>
<dbReference type="Pfam" id="PF00069">
    <property type="entry name" value="Pkinase"/>
    <property type="match status" value="1"/>
</dbReference>
<dbReference type="PROSITE" id="PS00107">
    <property type="entry name" value="PROTEIN_KINASE_ATP"/>
    <property type="match status" value="1"/>
</dbReference>
<dbReference type="SMART" id="SM00220">
    <property type="entry name" value="S_TKc"/>
    <property type="match status" value="1"/>
</dbReference>
<dbReference type="FunFam" id="3.30.200.20:FF:000488">
    <property type="entry name" value="Related to severin kinase"/>
    <property type="match status" value="1"/>
</dbReference>
<evidence type="ECO:0000256" key="17">
    <source>
        <dbReference type="SAM" id="MobiDB-lite"/>
    </source>
</evidence>
<keyword evidence="11" id="KW-0418">Kinase</keyword>
<dbReference type="PROSITE" id="PS50011">
    <property type="entry name" value="PROTEIN_KINASE_DOM"/>
    <property type="match status" value="1"/>
</dbReference>
<dbReference type="SUPFAM" id="SSF56112">
    <property type="entry name" value="Protein kinase-like (PK-like)"/>
    <property type="match status" value="1"/>
</dbReference>
<dbReference type="FunFam" id="1.10.510.10:FF:000411">
    <property type="entry name" value="Probable Ste20-like kinase Don3"/>
    <property type="match status" value="1"/>
</dbReference>
<keyword evidence="8" id="KW-0808">Transferase</keyword>
<dbReference type="PANTHER" id="PTHR48012">
    <property type="entry name" value="STERILE20-LIKE KINASE, ISOFORM B-RELATED"/>
    <property type="match status" value="1"/>
</dbReference>
<feature type="compositionally biased region" description="Polar residues" evidence="17">
    <location>
        <begin position="446"/>
        <end position="459"/>
    </location>
</feature>
<feature type="region of interest" description="Disordered" evidence="17">
    <location>
        <begin position="670"/>
        <end position="731"/>
    </location>
</feature>
<keyword evidence="20" id="KW-1185">Reference proteome</keyword>
<evidence type="ECO:0000256" key="3">
    <source>
        <dbReference type="ARBA" id="ARBA00008874"/>
    </source>
</evidence>
<evidence type="ECO:0000256" key="16">
    <source>
        <dbReference type="PROSITE-ProRule" id="PRU10141"/>
    </source>
</evidence>
<feature type="compositionally biased region" description="Low complexity" evidence="17">
    <location>
        <begin position="464"/>
        <end position="482"/>
    </location>
</feature>
<comment type="similarity">
    <text evidence="3">Belongs to the protein kinase superfamily. STE Ser/Thr protein kinase family. STE20 subfamily.</text>
</comment>